<dbReference type="PROSITE" id="PS51722">
    <property type="entry name" value="G_TR_2"/>
    <property type="match status" value="1"/>
</dbReference>
<dbReference type="SUPFAM" id="SSF52540">
    <property type="entry name" value="P-loop containing nucleoside triphosphate hydrolases"/>
    <property type="match status" value="1"/>
</dbReference>
<dbReference type="FunFam" id="3.30.70.870:FF:000002">
    <property type="entry name" value="Translation elongation factor 2"/>
    <property type="match status" value="1"/>
</dbReference>
<gene>
    <name evidence="12" type="ORF">GOMPHAMPRED_005838</name>
</gene>
<dbReference type="InterPro" id="IPR000640">
    <property type="entry name" value="EFG_V-like"/>
</dbReference>
<comment type="subcellular location">
    <subcellularLocation>
        <location evidence="1">Cytoplasm</location>
    </subcellularLocation>
</comment>
<dbReference type="FunFam" id="3.30.70.240:FF:000006">
    <property type="entry name" value="Elongation factor like GTPase 1"/>
    <property type="match status" value="1"/>
</dbReference>
<dbReference type="GO" id="GO:1990904">
    <property type="term" value="C:ribonucleoprotein complex"/>
    <property type="evidence" value="ECO:0007669"/>
    <property type="project" value="TreeGrafter"/>
</dbReference>
<dbReference type="PANTHER" id="PTHR42908">
    <property type="entry name" value="TRANSLATION ELONGATION FACTOR-RELATED"/>
    <property type="match status" value="1"/>
</dbReference>
<proteinExistence type="predicted"/>
<keyword evidence="3" id="KW-0690">Ribosome biogenesis</keyword>
<dbReference type="Proteomes" id="UP000664169">
    <property type="component" value="Unassembled WGS sequence"/>
</dbReference>
<feature type="domain" description="Tr-type G" evidence="11">
    <location>
        <begin position="17"/>
        <end position="227"/>
    </location>
</feature>
<dbReference type="FunFam" id="3.40.50.300:FF:000746">
    <property type="entry name" value="Ribosome assembly protein 1"/>
    <property type="match status" value="1"/>
</dbReference>
<dbReference type="Pfam" id="PF00009">
    <property type="entry name" value="GTP_EFTU"/>
    <property type="match status" value="1"/>
</dbReference>
<sequence>MPVISPERLASLQQNASDVRNICILAHVDHGKTSLTDALIATNGIISPKLAGKIRYLDSRPDEQLRGITMESSAISLCFSMARRTSPDAEPEQTDYLINLIDSPGHVDFSSEVSTASRLCDGAVVLVDAVEGVCSQTVTVLRQSWVEKLKPILVINKMDRLITELQMSSGEAYMHLNKLLEQVNAILGSFFQGERMEEDLQWREKVDQKVKEKKVAEESNIVDDTSEFDENRYEERDDEDLYFAPENNNVIFSSAVDGWAFTVSQFARLYERKLGIKKSILQKVLWGDFYLDPKTKRVLSSKHLKGRLLKPMFVQLVLDNIWAVYEATVGEKRERGDGSLVEKITKSLSISVPPHIMKSKDPRALMTTIFGAWLPLSTAVLVSVIERLPSPQEAQATRLPALLDASPGAGSIDPKVRDAMVNFKTSKETPVVAYISKMVSIPTSELPQNKRKVGAALSPDEARELARKKRAEIAKAQADTEKGTNSINDLGSAFANSSLDDSSTKEKQAEAEPEHLIGFARLYSGTLSVGDSVYVLPPKFSPENPYAEPEAKKVTVTALYLLMGRSLEALSSVPAGVVFGIGGLEGHILKTGTICSQLEGSVNLAGVSMGGEPIVRMALEPVNPADLAKLKAGLELLEQSDPCAKFEVQENGEYVIFGAGELHLERCLKDLRERFSRCEIQAGEPIVPYRESIVRAAEMAPPKHKDLPRGTVVATTTSKQVSLRIRVIPLPKTVSDFLEKHVEDIHQLYARQKAAEKSQNLGDTEHVEHELEERNNILSKTTVSAQGFRNKLLASLQGLKDQHDFWIKAVDHIAAFGPRRVGPNVLVDSTGNDVCRKFLREESETLTEGSLSSAMTLTDLTDKIAYAFQLATAQGPLCNEPVQGIAVFLEELSLASSDLEPGHNKENLGRLTGEIIRTTRESIHQGFLDWSPRLLLAMYSCEIQASTEVLGRVYTVVSRRRGHIISETVKEGTPFFTITAVIPVAESFGFSDEIRKRTSGAASPQLRFQGFEMLDLDPYWVPFTEDELEDLGELADRENVAKRYMDMVRKRKGLYVQGNKAREAEKQRTMKR</sequence>
<dbReference type="AlphaFoldDB" id="A0A8H3IWI6"/>
<keyword evidence="5" id="KW-0378">Hydrolase</keyword>
<dbReference type="InterPro" id="IPR056752">
    <property type="entry name" value="EFL1"/>
</dbReference>
<dbReference type="Gene3D" id="3.30.70.870">
    <property type="entry name" value="Elongation Factor G (Translational Gtpase), domain 3"/>
    <property type="match status" value="1"/>
</dbReference>
<dbReference type="GO" id="GO:0005829">
    <property type="term" value="C:cytosol"/>
    <property type="evidence" value="ECO:0007669"/>
    <property type="project" value="TreeGrafter"/>
</dbReference>
<dbReference type="SUPFAM" id="SSF54980">
    <property type="entry name" value="EF-G C-terminal domain-like"/>
    <property type="match status" value="2"/>
</dbReference>
<evidence type="ECO:0000313" key="13">
    <source>
        <dbReference type="Proteomes" id="UP000664169"/>
    </source>
</evidence>
<dbReference type="Pfam" id="PF00679">
    <property type="entry name" value="EFG_C"/>
    <property type="match status" value="1"/>
</dbReference>
<evidence type="ECO:0000256" key="6">
    <source>
        <dbReference type="ARBA" id="ARBA00023134"/>
    </source>
</evidence>
<organism evidence="12 13">
    <name type="scientific">Gomphillus americanus</name>
    <dbReference type="NCBI Taxonomy" id="1940652"/>
    <lineage>
        <taxon>Eukaryota</taxon>
        <taxon>Fungi</taxon>
        <taxon>Dikarya</taxon>
        <taxon>Ascomycota</taxon>
        <taxon>Pezizomycotina</taxon>
        <taxon>Lecanoromycetes</taxon>
        <taxon>OSLEUM clade</taxon>
        <taxon>Ostropomycetidae</taxon>
        <taxon>Ostropales</taxon>
        <taxon>Graphidaceae</taxon>
        <taxon>Gomphilloideae</taxon>
        <taxon>Gomphillus</taxon>
    </lineage>
</organism>
<dbReference type="Pfam" id="PF25118">
    <property type="entry name" value="EFL1"/>
    <property type="match status" value="1"/>
</dbReference>
<evidence type="ECO:0000256" key="3">
    <source>
        <dbReference type="ARBA" id="ARBA00022517"/>
    </source>
</evidence>
<comment type="catalytic activity">
    <reaction evidence="7">
        <text>GTP + H2O = GDP + phosphate + H(+)</text>
        <dbReference type="Rhea" id="RHEA:19669"/>
        <dbReference type="ChEBI" id="CHEBI:15377"/>
        <dbReference type="ChEBI" id="CHEBI:15378"/>
        <dbReference type="ChEBI" id="CHEBI:37565"/>
        <dbReference type="ChEBI" id="CHEBI:43474"/>
        <dbReference type="ChEBI" id="CHEBI:58189"/>
    </reaction>
</comment>
<keyword evidence="6" id="KW-0342">GTP-binding</keyword>
<protein>
    <recommendedName>
        <fullName evidence="8">Ribosome assembly protein 1</fullName>
    </recommendedName>
    <alternativeName>
        <fullName evidence="9">Elongation factor-like 1</fullName>
    </alternativeName>
</protein>
<dbReference type="Gene3D" id="2.40.30.10">
    <property type="entry name" value="Translation factors"/>
    <property type="match status" value="1"/>
</dbReference>
<dbReference type="InterPro" id="IPR027417">
    <property type="entry name" value="P-loop_NTPase"/>
</dbReference>
<dbReference type="Gene3D" id="3.40.50.300">
    <property type="entry name" value="P-loop containing nucleotide triphosphate hydrolases"/>
    <property type="match status" value="1"/>
</dbReference>
<feature type="region of interest" description="Disordered" evidence="10">
    <location>
        <begin position="468"/>
        <end position="510"/>
    </location>
</feature>
<dbReference type="SUPFAM" id="SSF50447">
    <property type="entry name" value="Translation proteins"/>
    <property type="match status" value="1"/>
</dbReference>
<dbReference type="Gene3D" id="3.30.230.10">
    <property type="match status" value="1"/>
</dbReference>
<evidence type="ECO:0000256" key="5">
    <source>
        <dbReference type="ARBA" id="ARBA00022801"/>
    </source>
</evidence>
<dbReference type="Gene3D" id="3.30.70.240">
    <property type="match status" value="1"/>
</dbReference>
<dbReference type="EMBL" id="CAJPDQ010000038">
    <property type="protein sequence ID" value="CAF9931175.1"/>
    <property type="molecule type" value="Genomic_DNA"/>
</dbReference>
<keyword evidence="13" id="KW-1185">Reference proteome</keyword>
<dbReference type="CDD" id="cd04096">
    <property type="entry name" value="eEF2_snRNP_like_C"/>
    <property type="match status" value="1"/>
</dbReference>
<dbReference type="SMART" id="SM00838">
    <property type="entry name" value="EFG_C"/>
    <property type="match status" value="1"/>
</dbReference>
<evidence type="ECO:0000256" key="4">
    <source>
        <dbReference type="ARBA" id="ARBA00022741"/>
    </source>
</evidence>
<evidence type="ECO:0000256" key="1">
    <source>
        <dbReference type="ARBA" id="ARBA00004496"/>
    </source>
</evidence>
<reference evidence="12" key="1">
    <citation type="submission" date="2021-03" db="EMBL/GenBank/DDBJ databases">
        <authorList>
            <person name="Tagirdzhanova G."/>
        </authorList>
    </citation>
    <scope>NUCLEOTIDE SEQUENCE</scope>
</reference>
<dbReference type="PANTHER" id="PTHR42908:SF3">
    <property type="entry name" value="ELONGATION FACTOR-LIKE GTPASE 1"/>
    <property type="match status" value="1"/>
</dbReference>
<dbReference type="InterPro" id="IPR005225">
    <property type="entry name" value="Small_GTP-bd"/>
</dbReference>
<dbReference type="Gene3D" id="3.90.1430.10">
    <property type="entry name" value="Yeast translation eEF2 (G' domain)"/>
    <property type="match status" value="1"/>
</dbReference>
<evidence type="ECO:0000256" key="8">
    <source>
        <dbReference type="ARBA" id="ARBA00068031"/>
    </source>
</evidence>
<evidence type="ECO:0000256" key="7">
    <source>
        <dbReference type="ARBA" id="ARBA00048548"/>
    </source>
</evidence>
<dbReference type="InterPro" id="IPR009000">
    <property type="entry name" value="Transl_B-barrel_sf"/>
</dbReference>
<dbReference type="GO" id="GO:0042256">
    <property type="term" value="P:cytosolic ribosome assembly"/>
    <property type="evidence" value="ECO:0007669"/>
    <property type="project" value="TreeGrafter"/>
</dbReference>
<dbReference type="NCBIfam" id="TIGR00231">
    <property type="entry name" value="small_GTP"/>
    <property type="match status" value="1"/>
</dbReference>
<dbReference type="InterPro" id="IPR000795">
    <property type="entry name" value="T_Tr_GTP-bd_dom"/>
</dbReference>
<name>A0A8H3IWI6_9LECA</name>
<dbReference type="InterPro" id="IPR041095">
    <property type="entry name" value="EFG_II"/>
</dbReference>
<dbReference type="OrthoDB" id="364892at2759"/>
<dbReference type="SUPFAM" id="SSF54211">
    <property type="entry name" value="Ribosomal protein S5 domain 2-like"/>
    <property type="match status" value="1"/>
</dbReference>
<dbReference type="CDD" id="cd01885">
    <property type="entry name" value="EF2"/>
    <property type="match status" value="1"/>
</dbReference>
<dbReference type="CDD" id="cd16268">
    <property type="entry name" value="EF2_II"/>
    <property type="match status" value="1"/>
</dbReference>
<evidence type="ECO:0000256" key="2">
    <source>
        <dbReference type="ARBA" id="ARBA00022490"/>
    </source>
</evidence>
<dbReference type="InterPro" id="IPR020568">
    <property type="entry name" value="Ribosomal_Su5_D2-typ_SF"/>
</dbReference>
<dbReference type="InterPro" id="IPR035647">
    <property type="entry name" value="EFG_III/V"/>
</dbReference>
<dbReference type="PRINTS" id="PR00315">
    <property type="entry name" value="ELONGATNFCT"/>
</dbReference>
<keyword evidence="4" id="KW-0547">Nucleotide-binding</keyword>
<comment type="caution">
    <text evidence="12">The sequence shown here is derived from an EMBL/GenBank/DDBJ whole genome shotgun (WGS) entry which is preliminary data.</text>
</comment>
<dbReference type="CDD" id="cd16261">
    <property type="entry name" value="EF2_snRNP_III"/>
    <property type="match status" value="1"/>
</dbReference>
<dbReference type="Pfam" id="PF14492">
    <property type="entry name" value="EFG_III"/>
    <property type="match status" value="1"/>
</dbReference>
<feature type="compositionally biased region" description="Polar residues" evidence="10">
    <location>
        <begin position="483"/>
        <end position="501"/>
    </location>
</feature>
<dbReference type="GO" id="GO:0003924">
    <property type="term" value="F:GTPase activity"/>
    <property type="evidence" value="ECO:0007669"/>
    <property type="project" value="InterPro"/>
</dbReference>
<dbReference type="FunFam" id="3.90.1430.10:FF:000002">
    <property type="entry name" value="Elongation factor like GTPase 1"/>
    <property type="match status" value="1"/>
</dbReference>
<evidence type="ECO:0000259" key="11">
    <source>
        <dbReference type="PROSITE" id="PS51722"/>
    </source>
</evidence>
<dbReference type="GO" id="GO:0005525">
    <property type="term" value="F:GTP binding"/>
    <property type="evidence" value="ECO:0007669"/>
    <property type="project" value="UniProtKB-KW"/>
</dbReference>
<dbReference type="CDD" id="cd01681">
    <property type="entry name" value="aeEF2_snRNP_like_IV"/>
    <property type="match status" value="1"/>
</dbReference>
<accession>A0A8H3IWI6</accession>
<evidence type="ECO:0000256" key="10">
    <source>
        <dbReference type="SAM" id="MobiDB-lite"/>
    </source>
</evidence>
<evidence type="ECO:0000256" key="9">
    <source>
        <dbReference type="ARBA" id="ARBA00081809"/>
    </source>
</evidence>
<dbReference type="GO" id="GO:0043022">
    <property type="term" value="F:ribosome binding"/>
    <property type="evidence" value="ECO:0007669"/>
    <property type="project" value="TreeGrafter"/>
</dbReference>
<keyword evidence="2" id="KW-0963">Cytoplasm</keyword>
<dbReference type="InterPro" id="IPR014721">
    <property type="entry name" value="Ribsml_uS5_D2-typ_fold_subgr"/>
</dbReference>
<evidence type="ECO:0000313" key="12">
    <source>
        <dbReference type="EMBL" id="CAF9931175.1"/>
    </source>
</evidence>